<dbReference type="InterPro" id="IPR043769">
    <property type="entry name" value="DUF5715"/>
</dbReference>
<proteinExistence type="predicted"/>
<dbReference type="Proteomes" id="UP000189956">
    <property type="component" value="Unassembled WGS sequence"/>
</dbReference>
<protein>
    <submittedName>
        <fullName evidence="2">Uncharacterized protein</fullName>
    </submittedName>
</protein>
<dbReference type="AlphaFoldDB" id="A0A1T4N207"/>
<dbReference type="Pfam" id="PF18979">
    <property type="entry name" value="DUF5715"/>
    <property type="match status" value="1"/>
</dbReference>
<dbReference type="RefSeq" id="WP_234983440.1">
    <property type="nucleotide sequence ID" value="NZ_FUWL01000017.1"/>
</dbReference>
<evidence type="ECO:0000313" key="2">
    <source>
        <dbReference type="EMBL" id="SJZ73146.1"/>
    </source>
</evidence>
<organism evidence="2 3">
    <name type="scientific">Porphyromonas cangingivalis</name>
    <dbReference type="NCBI Taxonomy" id="36874"/>
    <lineage>
        <taxon>Bacteria</taxon>
        <taxon>Pseudomonadati</taxon>
        <taxon>Bacteroidota</taxon>
        <taxon>Bacteroidia</taxon>
        <taxon>Bacteroidales</taxon>
        <taxon>Porphyromonadaceae</taxon>
        <taxon>Porphyromonas</taxon>
    </lineage>
</organism>
<keyword evidence="1" id="KW-0812">Transmembrane</keyword>
<sequence length="252" mass="29309">MEIGHNTETSDIEYLHDEERINYLPLLVRYIIPLIIITLIGVLWLEDFITLPSRGEREDMEHTMVTSGIRYKGSFRRDFNDLNDLQLQAAERIGIRPLESREALDPVLGKLREVTSNDRIQIDPLTHSVPYLVPKAHDLLNEIGRRFVARLKDKGLPLYRPIVTSITRTRQDVKRLQRGNVNATDHSTHLYATTFDISWRRYKKVDPDEPRVLSPDELKHVLAIVLSDLRADGRCYIKHEIKQACFHITTRP</sequence>
<gene>
    <name evidence="2" type="ORF">SAMN02745205_01743</name>
</gene>
<evidence type="ECO:0000313" key="3">
    <source>
        <dbReference type="Proteomes" id="UP000189956"/>
    </source>
</evidence>
<evidence type="ECO:0000256" key="1">
    <source>
        <dbReference type="SAM" id="Phobius"/>
    </source>
</evidence>
<keyword evidence="1" id="KW-0472">Membrane</keyword>
<accession>A0A1T4N207</accession>
<dbReference type="EMBL" id="FUWL01000017">
    <property type="protein sequence ID" value="SJZ73146.1"/>
    <property type="molecule type" value="Genomic_DNA"/>
</dbReference>
<feature type="transmembrane region" description="Helical" evidence="1">
    <location>
        <begin position="27"/>
        <end position="45"/>
    </location>
</feature>
<reference evidence="2 3" key="1">
    <citation type="submission" date="2017-02" db="EMBL/GenBank/DDBJ databases">
        <authorList>
            <person name="Peterson S.W."/>
        </authorList>
    </citation>
    <scope>NUCLEOTIDE SEQUENCE [LARGE SCALE GENOMIC DNA]</scope>
    <source>
        <strain evidence="2 3">ATCC 700135</strain>
    </source>
</reference>
<keyword evidence="1" id="KW-1133">Transmembrane helix</keyword>
<name>A0A1T4N207_PORCN</name>